<comment type="caution">
    <text evidence="2">The sequence shown here is derived from an EMBL/GenBank/DDBJ whole genome shotgun (WGS) entry which is preliminary data.</text>
</comment>
<reference evidence="2" key="1">
    <citation type="submission" date="2023-03" db="EMBL/GenBank/DDBJ databases">
        <title>Massive genome expansion in bonnet fungi (Mycena s.s.) driven by repeated elements and novel gene families across ecological guilds.</title>
        <authorList>
            <consortium name="Lawrence Berkeley National Laboratory"/>
            <person name="Harder C.B."/>
            <person name="Miyauchi S."/>
            <person name="Viragh M."/>
            <person name="Kuo A."/>
            <person name="Thoen E."/>
            <person name="Andreopoulos B."/>
            <person name="Lu D."/>
            <person name="Skrede I."/>
            <person name="Drula E."/>
            <person name="Henrissat B."/>
            <person name="Morin E."/>
            <person name="Kohler A."/>
            <person name="Barry K."/>
            <person name="LaButti K."/>
            <person name="Morin E."/>
            <person name="Salamov A."/>
            <person name="Lipzen A."/>
            <person name="Mereny Z."/>
            <person name="Hegedus B."/>
            <person name="Baldrian P."/>
            <person name="Stursova M."/>
            <person name="Weitz H."/>
            <person name="Taylor A."/>
            <person name="Grigoriev I.V."/>
            <person name="Nagy L.G."/>
            <person name="Martin F."/>
            <person name="Kauserud H."/>
        </authorList>
    </citation>
    <scope>NUCLEOTIDE SEQUENCE</scope>
    <source>
        <strain evidence="2">CBHHK182m</strain>
    </source>
</reference>
<evidence type="ECO:0000313" key="3">
    <source>
        <dbReference type="Proteomes" id="UP001215598"/>
    </source>
</evidence>
<feature type="compositionally biased region" description="Pro residues" evidence="1">
    <location>
        <begin position="108"/>
        <end position="126"/>
    </location>
</feature>
<dbReference type="AlphaFoldDB" id="A0AAD7N492"/>
<organism evidence="2 3">
    <name type="scientific">Mycena metata</name>
    <dbReference type="NCBI Taxonomy" id="1033252"/>
    <lineage>
        <taxon>Eukaryota</taxon>
        <taxon>Fungi</taxon>
        <taxon>Dikarya</taxon>
        <taxon>Basidiomycota</taxon>
        <taxon>Agaricomycotina</taxon>
        <taxon>Agaricomycetes</taxon>
        <taxon>Agaricomycetidae</taxon>
        <taxon>Agaricales</taxon>
        <taxon>Marasmiineae</taxon>
        <taxon>Mycenaceae</taxon>
        <taxon>Mycena</taxon>
    </lineage>
</organism>
<dbReference type="EMBL" id="JARKIB010000084">
    <property type="protein sequence ID" value="KAJ7745051.1"/>
    <property type="molecule type" value="Genomic_DNA"/>
</dbReference>
<accession>A0AAD7N492</accession>
<name>A0AAD7N492_9AGAR</name>
<sequence>MDSNTSRACFGLDPHPRRAPYSPSLLPVPVLASLAISLPTRTASLARLLASRPLPLFPPSGPAPSFFLFFTPDPPSPAAPTMYDHRRPHPHPPTHTPYLAFCTHSPTHPAPPPSRLTLPPPCPTPP</sequence>
<dbReference type="Proteomes" id="UP001215598">
    <property type="component" value="Unassembled WGS sequence"/>
</dbReference>
<evidence type="ECO:0000313" key="2">
    <source>
        <dbReference type="EMBL" id="KAJ7745051.1"/>
    </source>
</evidence>
<gene>
    <name evidence="2" type="ORF">B0H16DRAFT_1726947</name>
</gene>
<proteinExistence type="predicted"/>
<evidence type="ECO:0000256" key="1">
    <source>
        <dbReference type="SAM" id="MobiDB-lite"/>
    </source>
</evidence>
<keyword evidence="3" id="KW-1185">Reference proteome</keyword>
<feature type="region of interest" description="Disordered" evidence="1">
    <location>
        <begin position="78"/>
        <end position="126"/>
    </location>
</feature>
<protein>
    <submittedName>
        <fullName evidence="2">Uncharacterized protein</fullName>
    </submittedName>
</protein>